<gene>
    <name evidence="10" type="ORF">GCM10010171_56700</name>
</gene>
<keyword evidence="2" id="KW-1003">Cell membrane</keyword>
<feature type="transmembrane region" description="Helical" evidence="8">
    <location>
        <begin position="281"/>
        <end position="300"/>
    </location>
</feature>
<feature type="transmembrane region" description="Helical" evidence="8">
    <location>
        <begin position="381"/>
        <end position="399"/>
    </location>
</feature>
<evidence type="ECO:0000256" key="7">
    <source>
        <dbReference type="ARBA" id="ARBA00023315"/>
    </source>
</evidence>
<reference evidence="10" key="2">
    <citation type="submission" date="2020-09" db="EMBL/GenBank/DDBJ databases">
        <authorList>
            <person name="Sun Q."/>
            <person name="Ohkuma M."/>
        </authorList>
    </citation>
    <scope>NUCLEOTIDE SEQUENCE</scope>
    <source>
        <strain evidence="10">JCM 3276</strain>
    </source>
</reference>
<sequence length="636" mass="67554">MHRLSIVDGMTQLHQVSRTPATLSPGARIPALDGLRGLAVAAVLLFHAGGISGGFLGVDLFFALSGYLITDLLLREAAATGTVSLTAFCQRRIRRLAPALVVVLVIATVVVWAAGMTDLWSSALSDGPWVQLNLVNWHLIGESAGYWDRFGADRLFGHLWSIAVEEQFYLLWPVAVLLLVRRTARVSRTVALLAVIVSLASLALMVLLVGDGDTTRVYTGTDTRAFSLMLGALAATEPARNLLRRITGRLAGAVCAVLLAGIAMSWLLVDGETSRGLFHGGLFAHSLAAAALVALCAQAPENTVASMLGTPSLRWLGLISYSLYLWHWPVFLVLTPERLGVSGWLWATLVCAVSICLAALSRRFVEDPVRFRAGWARGRTGIAVFAAVMAALALLWVVVPRPAAQTVDPGALASPGTVSTSGPRMSKVLFMGDSIAAGQALPLAAAMKAAGVGFTSIAADGGGGVVGPLAETTWQTLPATLETVRPDVVIYQVTTYDWGTETEQRTGYQRLADAATGIGATTVFVTMPPIVPDEFYSPHMPDLGRTASVAQKIAEESAGRVIVLDSAEVWGPDFQRERDGKADRSSDGIHTCPHGAARFTTWLMTQLTARFSGVGQADPATWANTGWAADDRFKGC</sequence>
<keyword evidence="4 8" id="KW-0812">Transmembrane</keyword>
<dbReference type="EMBL" id="BMRB01000007">
    <property type="protein sequence ID" value="GGS54238.1"/>
    <property type="molecule type" value="Genomic_DNA"/>
</dbReference>
<feature type="transmembrane region" description="Helical" evidence="8">
    <location>
        <begin position="250"/>
        <end position="269"/>
    </location>
</feature>
<reference evidence="10" key="1">
    <citation type="journal article" date="2014" name="Int. J. Syst. Evol. Microbiol.">
        <title>Complete genome sequence of Corynebacterium casei LMG S-19264T (=DSM 44701T), isolated from a smear-ripened cheese.</title>
        <authorList>
            <consortium name="US DOE Joint Genome Institute (JGI-PGF)"/>
            <person name="Walter F."/>
            <person name="Albersmeier A."/>
            <person name="Kalinowski J."/>
            <person name="Ruckert C."/>
        </authorList>
    </citation>
    <scope>NUCLEOTIDE SEQUENCE</scope>
    <source>
        <strain evidence="10">JCM 3276</strain>
    </source>
</reference>
<dbReference type="Pfam" id="PF01757">
    <property type="entry name" value="Acyl_transf_3"/>
    <property type="match status" value="1"/>
</dbReference>
<evidence type="ECO:0000256" key="6">
    <source>
        <dbReference type="ARBA" id="ARBA00023136"/>
    </source>
</evidence>
<keyword evidence="3" id="KW-0808">Transferase</keyword>
<keyword evidence="7" id="KW-0012">Acyltransferase</keyword>
<evidence type="ECO:0000256" key="5">
    <source>
        <dbReference type="ARBA" id="ARBA00022989"/>
    </source>
</evidence>
<feature type="transmembrane region" description="Helical" evidence="8">
    <location>
        <begin position="96"/>
        <end position="115"/>
    </location>
</feature>
<dbReference type="PANTHER" id="PTHR23028:SF53">
    <property type="entry name" value="ACYL_TRANSF_3 DOMAIN-CONTAINING PROTEIN"/>
    <property type="match status" value="1"/>
</dbReference>
<keyword evidence="6 8" id="KW-0472">Membrane</keyword>
<dbReference type="Proteomes" id="UP000660680">
    <property type="component" value="Unassembled WGS sequence"/>
</dbReference>
<feature type="transmembrane region" description="Helical" evidence="8">
    <location>
        <begin position="38"/>
        <end position="58"/>
    </location>
</feature>
<comment type="caution">
    <text evidence="10">The sequence shown here is derived from an EMBL/GenBank/DDBJ whole genome shotgun (WGS) entry which is preliminary data.</text>
</comment>
<evidence type="ECO:0000259" key="9">
    <source>
        <dbReference type="Pfam" id="PF01757"/>
    </source>
</evidence>
<feature type="domain" description="Acyltransferase 3" evidence="9">
    <location>
        <begin position="30"/>
        <end position="360"/>
    </location>
</feature>
<feature type="transmembrane region" description="Helical" evidence="8">
    <location>
        <begin position="312"/>
        <end position="331"/>
    </location>
</feature>
<dbReference type="GO" id="GO:0005886">
    <property type="term" value="C:plasma membrane"/>
    <property type="evidence" value="ECO:0007669"/>
    <property type="project" value="UniProtKB-SubCell"/>
</dbReference>
<evidence type="ECO:0000256" key="2">
    <source>
        <dbReference type="ARBA" id="ARBA00022475"/>
    </source>
</evidence>
<organism evidence="10 11">
    <name type="scientific">Actinokineospora fastidiosa</name>
    <dbReference type="NCBI Taxonomy" id="1816"/>
    <lineage>
        <taxon>Bacteria</taxon>
        <taxon>Bacillati</taxon>
        <taxon>Actinomycetota</taxon>
        <taxon>Actinomycetes</taxon>
        <taxon>Pseudonocardiales</taxon>
        <taxon>Pseudonocardiaceae</taxon>
        <taxon>Actinokineospora</taxon>
    </lineage>
</organism>
<dbReference type="InterPro" id="IPR002656">
    <property type="entry name" value="Acyl_transf_3_dom"/>
</dbReference>
<name>A0A918GQ98_9PSEU</name>
<dbReference type="InterPro" id="IPR036514">
    <property type="entry name" value="SGNH_hydro_sf"/>
</dbReference>
<accession>A0A918GQ98</accession>
<dbReference type="GO" id="GO:0016747">
    <property type="term" value="F:acyltransferase activity, transferring groups other than amino-acyl groups"/>
    <property type="evidence" value="ECO:0007669"/>
    <property type="project" value="InterPro"/>
</dbReference>
<evidence type="ECO:0000313" key="11">
    <source>
        <dbReference type="Proteomes" id="UP000660680"/>
    </source>
</evidence>
<keyword evidence="11" id="KW-1185">Reference proteome</keyword>
<comment type="subcellular location">
    <subcellularLocation>
        <location evidence="1">Cell membrane</location>
        <topology evidence="1">Multi-pass membrane protein</topology>
    </subcellularLocation>
</comment>
<evidence type="ECO:0000256" key="3">
    <source>
        <dbReference type="ARBA" id="ARBA00022679"/>
    </source>
</evidence>
<dbReference type="AlphaFoldDB" id="A0A918GQ98"/>
<protein>
    <recommendedName>
        <fullName evidence="9">Acyltransferase 3 domain-containing protein</fullName>
    </recommendedName>
</protein>
<evidence type="ECO:0000313" key="10">
    <source>
        <dbReference type="EMBL" id="GGS54238.1"/>
    </source>
</evidence>
<feature type="transmembrane region" description="Helical" evidence="8">
    <location>
        <begin position="343"/>
        <end position="360"/>
    </location>
</feature>
<evidence type="ECO:0000256" key="4">
    <source>
        <dbReference type="ARBA" id="ARBA00022692"/>
    </source>
</evidence>
<feature type="transmembrane region" description="Helical" evidence="8">
    <location>
        <begin position="225"/>
        <end position="243"/>
    </location>
</feature>
<dbReference type="Gene3D" id="3.40.50.1110">
    <property type="entry name" value="SGNH hydrolase"/>
    <property type="match status" value="1"/>
</dbReference>
<dbReference type="SUPFAM" id="SSF52266">
    <property type="entry name" value="SGNH hydrolase"/>
    <property type="match status" value="1"/>
</dbReference>
<keyword evidence="5 8" id="KW-1133">Transmembrane helix</keyword>
<evidence type="ECO:0000256" key="1">
    <source>
        <dbReference type="ARBA" id="ARBA00004651"/>
    </source>
</evidence>
<proteinExistence type="predicted"/>
<feature type="transmembrane region" description="Helical" evidence="8">
    <location>
        <begin position="192"/>
        <end position="210"/>
    </location>
</feature>
<dbReference type="PANTHER" id="PTHR23028">
    <property type="entry name" value="ACETYLTRANSFERASE"/>
    <property type="match status" value="1"/>
</dbReference>
<evidence type="ECO:0000256" key="8">
    <source>
        <dbReference type="SAM" id="Phobius"/>
    </source>
</evidence>
<dbReference type="CDD" id="cd00229">
    <property type="entry name" value="SGNH_hydrolase"/>
    <property type="match status" value="1"/>
</dbReference>
<dbReference type="GO" id="GO:0009103">
    <property type="term" value="P:lipopolysaccharide biosynthetic process"/>
    <property type="evidence" value="ECO:0007669"/>
    <property type="project" value="TreeGrafter"/>
</dbReference>
<dbReference type="InterPro" id="IPR050879">
    <property type="entry name" value="Acyltransferase_3"/>
</dbReference>
<feature type="transmembrane region" description="Helical" evidence="8">
    <location>
        <begin position="159"/>
        <end position="180"/>
    </location>
</feature>